<dbReference type="STRING" id="728.VY92_05740"/>
<dbReference type="InterPro" id="IPR011013">
    <property type="entry name" value="Gal_mutarotase_sf_dom"/>
</dbReference>
<evidence type="ECO:0000313" key="9">
    <source>
        <dbReference type="Proteomes" id="UP000254465"/>
    </source>
</evidence>
<comment type="similarity">
    <text evidence="2 4">Belongs to the glucose-6-phosphate 1-epimerase family.</text>
</comment>
<dbReference type="SUPFAM" id="SSF74650">
    <property type="entry name" value="Galactose mutarotase-like"/>
    <property type="match status" value="1"/>
</dbReference>
<dbReference type="AlphaFoldDB" id="A0A0F5EXY4"/>
<reference evidence="9 10" key="1">
    <citation type="submission" date="2018-06" db="EMBL/GenBank/DDBJ databases">
        <authorList>
            <consortium name="Pathogen Informatics"/>
            <person name="Doyle S."/>
        </authorList>
    </citation>
    <scope>NUCLEOTIDE SEQUENCE [LARGE SCALE GENOMIC DNA]</scope>
    <source>
        <strain evidence="8 10">NCTC10926</strain>
        <strain evidence="7 9">NCTC11296</strain>
    </source>
</reference>
<evidence type="ECO:0000256" key="5">
    <source>
        <dbReference type="PIRSR" id="PIRSR016020-1"/>
    </source>
</evidence>
<dbReference type="EMBL" id="RQXS01000027">
    <property type="protein sequence ID" value="RZN58966.1"/>
    <property type="molecule type" value="Genomic_DNA"/>
</dbReference>
<evidence type="ECO:0000313" key="11">
    <source>
        <dbReference type="Proteomes" id="UP000294229"/>
    </source>
</evidence>
<dbReference type="InterPro" id="IPR008183">
    <property type="entry name" value="Aldose_1/G6P_1-epimerase"/>
</dbReference>
<dbReference type="InterPro" id="IPR025532">
    <property type="entry name" value="G6P_1-epimerase"/>
</dbReference>
<sequence length="277" mass="31196">MTTITTIKQLTSVLSLQQYNEIPVIALDHQVGKALISLQGAHLFSWQPKGTQKDVLWLSEIEPFKLGNAIRGGVPICYPWFGGAKSPAHGYVRISLWQLSDYEIEENKVRLEFCLFSSDHLIEAKTTMIFSQDCEIIFQHYGQEPAQLALHSYLNLSDVVNVEVQNLPTECFNALTQQQENVPSPRLIDQHIDCIYTVQSPVSHQIIDKGDGRTINIAHHNASNVVLWNPWHKATGGMSETGYKTMVCLESARITKLLEQGANCSVRISVHPYNKRI</sequence>
<evidence type="ECO:0000256" key="3">
    <source>
        <dbReference type="ARBA" id="ARBA00023235"/>
    </source>
</evidence>
<feature type="active site" evidence="5">
    <location>
        <position position="250"/>
    </location>
</feature>
<evidence type="ECO:0000256" key="4">
    <source>
        <dbReference type="PIRNR" id="PIRNR016020"/>
    </source>
</evidence>
<evidence type="ECO:0000256" key="2">
    <source>
        <dbReference type="ARBA" id="ARBA00005866"/>
    </source>
</evidence>
<comment type="catalytic activity">
    <reaction evidence="1">
        <text>alpha-D-glucose 6-phosphate = beta-D-glucose 6-phosphate</text>
        <dbReference type="Rhea" id="RHEA:16249"/>
        <dbReference type="ChEBI" id="CHEBI:58225"/>
        <dbReference type="ChEBI" id="CHEBI:58247"/>
        <dbReference type="EC" id="5.1.3.15"/>
    </reaction>
</comment>
<evidence type="ECO:0000313" key="6">
    <source>
        <dbReference type="EMBL" id="RZN58966.1"/>
    </source>
</evidence>
<dbReference type="RefSeq" id="WP_017805911.1">
    <property type="nucleotide sequence ID" value="NZ_JBANLW010000031.1"/>
</dbReference>
<dbReference type="GO" id="GO:0047938">
    <property type="term" value="F:glucose-6-phosphate 1-epimerase activity"/>
    <property type="evidence" value="ECO:0007669"/>
    <property type="project" value="UniProtKB-UniRule"/>
</dbReference>
<organism evidence="8 10">
    <name type="scientific">Avibacterium paragallinarum</name>
    <name type="common">Haemophilus gallinarum</name>
    <dbReference type="NCBI Taxonomy" id="728"/>
    <lineage>
        <taxon>Bacteria</taxon>
        <taxon>Pseudomonadati</taxon>
        <taxon>Pseudomonadota</taxon>
        <taxon>Gammaproteobacteria</taxon>
        <taxon>Pasteurellales</taxon>
        <taxon>Pasteurellaceae</taxon>
        <taxon>Avibacterium</taxon>
    </lineage>
</organism>
<dbReference type="Pfam" id="PF01263">
    <property type="entry name" value="Aldose_epim"/>
    <property type="match status" value="1"/>
</dbReference>
<dbReference type="CDD" id="cd09020">
    <property type="entry name" value="D-hex-6-P-epi_like"/>
    <property type="match status" value="1"/>
</dbReference>
<dbReference type="Proteomes" id="UP000254465">
    <property type="component" value="Unassembled WGS sequence"/>
</dbReference>
<evidence type="ECO:0000256" key="1">
    <source>
        <dbReference type="ARBA" id="ARBA00001096"/>
    </source>
</evidence>
<dbReference type="GO" id="GO:0030246">
    <property type="term" value="F:carbohydrate binding"/>
    <property type="evidence" value="ECO:0007669"/>
    <property type="project" value="UniProtKB-UniRule"/>
</dbReference>
<dbReference type="EC" id="5.1.3.15" evidence="4"/>
<name>A0A0F5EXY4_AVIPA</name>
<feature type="active site" evidence="5">
    <location>
        <position position="151"/>
    </location>
</feature>
<gene>
    <name evidence="8" type="primary">yeaD</name>
    <name evidence="6" type="ORF">EIG79_06830</name>
    <name evidence="8" type="ORF">NCTC10926_01761</name>
    <name evidence="7" type="ORF">NCTC11296_02102</name>
</gene>
<keyword evidence="3 4" id="KW-0413">Isomerase</keyword>
<dbReference type="InterPro" id="IPR014718">
    <property type="entry name" value="GH-type_carb-bd"/>
</dbReference>
<proteinExistence type="inferred from homology"/>
<accession>A0A0F5EXY4</accession>
<evidence type="ECO:0000313" key="10">
    <source>
        <dbReference type="Proteomes" id="UP000254620"/>
    </source>
</evidence>
<dbReference type="Proteomes" id="UP000294229">
    <property type="component" value="Unassembled WGS sequence"/>
</dbReference>
<dbReference type="eggNOG" id="COG0676">
    <property type="taxonomic scope" value="Bacteria"/>
</dbReference>
<evidence type="ECO:0000313" key="7">
    <source>
        <dbReference type="EMBL" id="STO72181.1"/>
    </source>
</evidence>
<dbReference type="Proteomes" id="UP000254620">
    <property type="component" value="Unassembled WGS sequence"/>
</dbReference>
<evidence type="ECO:0000313" key="8">
    <source>
        <dbReference type="EMBL" id="SUU98333.1"/>
    </source>
</evidence>
<dbReference type="EMBL" id="UFSW01000001">
    <property type="protein sequence ID" value="SUU98333.1"/>
    <property type="molecule type" value="Genomic_DNA"/>
</dbReference>
<protein>
    <recommendedName>
        <fullName evidence="4">Putative glucose-6-phosphate 1-epimerase</fullName>
        <ecNumber evidence="4">5.1.3.15</ecNumber>
    </recommendedName>
</protein>
<reference evidence="6 11" key="2">
    <citation type="submission" date="2018-11" db="EMBL/GenBank/DDBJ databases">
        <title>Sequencing Av. paragallinarum serogroups.</title>
        <authorList>
            <person name="Hellmuth J.E."/>
            <person name="Boucher C.E."/>
            <person name="Cason E.D."/>
        </authorList>
    </citation>
    <scope>NUCLEOTIDE SEQUENCE [LARGE SCALE GENOMIC DNA]</scope>
    <source>
        <strain evidence="6 11">SA-3</strain>
    </source>
</reference>
<dbReference type="OrthoDB" id="9790727at2"/>
<dbReference type="PANTHER" id="PTHR11122">
    <property type="entry name" value="APOSPORY-ASSOCIATED PROTEIN C-RELATED"/>
    <property type="match status" value="1"/>
</dbReference>
<dbReference type="PANTHER" id="PTHR11122:SF13">
    <property type="entry name" value="GLUCOSE-6-PHOSPHATE 1-EPIMERASE"/>
    <property type="match status" value="1"/>
</dbReference>
<dbReference type="GO" id="GO:0005975">
    <property type="term" value="P:carbohydrate metabolic process"/>
    <property type="evidence" value="ECO:0007669"/>
    <property type="project" value="InterPro"/>
</dbReference>
<dbReference type="EMBL" id="UGHK01000002">
    <property type="protein sequence ID" value="STO72181.1"/>
    <property type="molecule type" value="Genomic_DNA"/>
</dbReference>
<dbReference type="Gene3D" id="2.70.98.10">
    <property type="match status" value="1"/>
</dbReference>
<dbReference type="PIRSF" id="PIRSF016020">
    <property type="entry name" value="PHexose_mutarotase"/>
    <property type="match status" value="1"/>
</dbReference>